<keyword evidence="1" id="KW-1133">Transmembrane helix</keyword>
<dbReference type="AlphaFoldDB" id="A0A927G8C5"/>
<comment type="caution">
    <text evidence="2">The sequence shown here is derived from an EMBL/GenBank/DDBJ whole genome shotgun (WGS) entry which is preliminary data.</text>
</comment>
<gene>
    <name evidence="2" type="ORF">IF651_06870</name>
</gene>
<dbReference type="RefSeq" id="WP_191828357.1">
    <property type="nucleotide sequence ID" value="NZ_JACYHB010000004.1"/>
</dbReference>
<evidence type="ECO:0000313" key="3">
    <source>
        <dbReference type="Proteomes" id="UP000610846"/>
    </source>
</evidence>
<reference evidence="2" key="2">
    <citation type="submission" date="2020-09" db="EMBL/GenBank/DDBJ databases">
        <authorList>
            <person name="Yu Y."/>
        </authorList>
    </citation>
    <scope>NUCLEOTIDE SEQUENCE</scope>
    <source>
        <strain evidence="2">KCTC 49039</strain>
    </source>
</reference>
<organism evidence="2 3">
    <name type="scientific">Cellulosimicrobium arenosum</name>
    <dbReference type="NCBI Taxonomy" id="2708133"/>
    <lineage>
        <taxon>Bacteria</taxon>
        <taxon>Bacillati</taxon>
        <taxon>Actinomycetota</taxon>
        <taxon>Actinomycetes</taxon>
        <taxon>Micrococcales</taxon>
        <taxon>Promicromonosporaceae</taxon>
        <taxon>Cellulosimicrobium</taxon>
    </lineage>
</organism>
<keyword evidence="3" id="KW-1185">Reference proteome</keyword>
<reference evidence="2" key="1">
    <citation type="journal article" date="2018" name="Curr. Microbiol.">
        <title>Cellulosimicrobium arenosum sp. nov., Isolated from Marine Sediment Sand.</title>
        <authorList>
            <person name="Oh M."/>
            <person name="Kim J.H."/>
            <person name="Yoon J.H."/>
            <person name="Schumann P."/>
            <person name="Kim W."/>
        </authorList>
    </citation>
    <scope>NUCLEOTIDE SEQUENCE</scope>
    <source>
        <strain evidence="2">KCTC 49039</strain>
    </source>
</reference>
<protein>
    <submittedName>
        <fullName evidence="2">Uncharacterized protein</fullName>
    </submittedName>
</protein>
<evidence type="ECO:0000256" key="1">
    <source>
        <dbReference type="SAM" id="Phobius"/>
    </source>
</evidence>
<dbReference type="Proteomes" id="UP000610846">
    <property type="component" value="Unassembled WGS sequence"/>
</dbReference>
<accession>A0A927G8C5</accession>
<keyword evidence="1" id="KW-0472">Membrane</keyword>
<name>A0A927G8C5_9MICO</name>
<feature type="transmembrane region" description="Helical" evidence="1">
    <location>
        <begin position="65"/>
        <end position="85"/>
    </location>
</feature>
<keyword evidence="1" id="KW-0812">Transmembrane</keyword>
<evidence type="ECO:0000313" key="2">
    <source>
        <dbReference type="EMBL" id="MBD8078778.1"/>
    </source>
</evidence>
<proteinExistence type="predicted"/>
<sequence length="98" mass="10196">MLPAVAGISTVPGLVGQLLGWVLGVAALVPGRLGATAEQVRETAVAWGLPVTEVTDLYASFPVRLVVAAAAVVLVSATVVLVHALHERRRAQRRPVGR</sequence>
<dbReference type="EMBL" id="JACYHB010000004">
    <property type="protein sequence ID" value="MBD8078778.1"/>
    <property type="molecule type" value="Genomic_DNA"/>
</dbReference>